<sequence>MVDGREDVASETRRRVTGALDRLGHVRRPRFDTTRTPGLVDLVVHSLESPWSGAVLHGMEAAAYEAGLEVVVSAGPTRTRADRPERGRLEQGRLDKLTARGSSGVLFNLAELSPSPYAWLDHQRIPYVLIAPPHEPPAGVRSVGAAN</sequence>
<dbReference type="Gene3D" id="3.40.50.2300">
    <property type="match status" value="1"/>
</dbReference>
<dbReference type="SUPFAM" id="SSF53822">
    <property type="entry name" value="Periplasmic binding protein-like I"/>
    <property type="match status" value="1"/>
</dbReference>
<comment type="caution">
    <text evidence="1">The sequence shown here is derived from an EMBL/GenBank/DDBJ whole genome shotgun (WGS) entry which is preliminary data.</text>
</comment>
<reference evidence="1 2" key="1">
    <citation type="journal article" date="2014" name="Genome Announc.">
        <title>Draft Genome Sequence of Streptomyces roseochromogenes subsp. oscitans DS 12.976, Producer of the Aminocoumarin Antibiotic Clorobiocin.</title>
        <authorList>
            <person name="Ruckert C."/>
            <person name="Kalinowski J."/>
            <person name="Heide L."/>
            <person name="Apel A.K."/>
        </authorList>
    </citation>
    <scope>NUCLEOTIDE SEQUENCE [LARGE SCALE GENOMIC DNA]</scope>
    <source>
        <strain evidence="1 2">DS 12.976</strain>
    </source>
</reference>
<protein>
    <submittedName>
        <fullName evidence="1">Uncharacterized protein</fullName>
    </submittedName>
</protein>
<dbReference type="InterPro" id="IPR028082">
    <property type="entry name" value="Peripla_BP_I"/>
</dbReference>
<organism evidence="1 2">
    <name type="scientific">Streptomyces roseochromogenus subsp. oscitans DS 12.976</name>
    <dbReference type="NCBI Taxonomy" id="1352936"/>
    <lineage>
        <taxon>Bacteria</taxon>
        <taxon>Bacillati</taxon>
        <taxon>Actinomycetota</taxon>
        <taxon>Actinomycetes</taxon>
        <taxon>Kitasatosporales</taxon>
        <taxon>Streptomycetaceae</taxon>
        <taxon>Streptomyces</taxon>
    </lineage>
</organism>
<evidence type="ECO:0000313" key="2">
    <source>
        <dbReference type="Proteomes" id="UP000017984"/>
    </source>
</evidence>
<proteinExistence type="predicted"/>
<name>V6L094_STRRC</name>
<keyword evidence="2" id="KW-1185">Reference proteome</keyword>
<evidence type="ECO:0000313" key="1">
    <source>
        <dbReference type="EMBL" id="EST34649.1"/>
    </source>
</evidence>
<dbReference type="Proteomes" id="UP000017984">
    <property type="component" value="Chromosome"/>
</dbReference>
<gene>
    <name evidence="1" type="ORF">M878_09340</name>
</gene>
<dbReference type="PATRIC" id="fig|1352936.5.peg.1997"/>
<accession>V6L094</accession>
<dbReference type="HOGENOM" id="CLU_1767025_0_0_11"/>
<dbReference type="STRING" id="1352936.M878_09340"/>
<dbReference type="EMBL" id="AWQX01000075">
    <property type="protein sequence ID" value="EST34649.1"/>
    <property type="molecule type" value="Genomic_DNA"/>
</dbReference>
<dbReference type="AlphaFoldDB" id="V6L094"/>